<dbReference type="WBParaSite" id="TMUE_2000010631.1">
    <property type="protein sequence ID" value="TMUE_2000010631.1"/>
    <property type="gene ID" value="WBGene00301039"/>
</dbReference>
<evidence type="ECO:0000313" key="2">
    <source>
        <dbReference type="WBParaSite" id="TMUE_2000010631.1"/>
    </source>
</evidence>
<dbReference type="AlphaFoldDB" id="A0A5S6QTD1"/>
<sequence>MPEQECELQSRADSFDQLAPELRLREPDLSNTLAMGADIMNRCHPSNVQPMQRCLSLLRSRWGETDLLLTQRTQRLKDQLLSMQEQDILLDDLIEWMKTKEKKLNKDRRAEVPSSVEQIEQLIREHELF</sequence>
<dbReference type="SUPFAM" id="SSF46966">
    <property type="entry name" value="Spectrin repeat"/>
    <property type="match status" value="1"/>
</dbReference>
<dbReference type="STRING" id="70415.A0A5S6QTD1"/>
<proteinExistence type="predicted"/>
<dbReference type="Gene3D" id="1.20.58.60">
    <property type="match status" value="2"/>
</dbReference>
<reference evidence="2" key="1">
    <citation type="submission" date="2019-12" db="UniProtKB">
        <authorList>
            <consortium name="WormBaseParasite"/>
        </authorList>
    </citation>
    <scope>IDENTIFICATION</scope>
</reference>
<protein>
    <submittedName>
        <fullName evidence="2">Uncharacterized protein</fullName>
    </submittedName>
</protein>
<accession>A0A5S6QTD1</accession>
<keyword evidence="1" id="KW-1185">Reference proteome</keyword>
<evidence type="ECO:0000313" key="1">
    <source>
        <dbReference type="Proteomes" id="UP000046395"/>
    </source>
</evidence>
<organism evidence="1 2">
    <name type="scientific">Trichuris muris</name>
    <name type="common">Mouse whipworm</name>
    <dbReference type="NCBI Taxonomy" id="70415"/>
    <lineage>
        <taxon>Eukaryota</taxon>
        <taxon>Metazoa</taxon>
        <taxon>Ecdysozoa</taxon>
        <taxon>Nematoda</taxon>
        <taxon>Enoplea</taxon>
        <taxon>Dorylaimia</taxon>
        <taxon>Trichinellida</taxon>
        <taxon>Trichuridae</taxon>
        <taxon>Trichuris</taxon>
    </lineage>
</organism>
<dbReference type="Proteomes" id="UP000046395">
    <property type="component" value="Unassembled WGS sequence"/>
</dbReference>
<name>A0A5S6QTD1_TRIMR</name>